<name>A0ABU1ESG4_9FLAO</name>
<sequence>MKTFKNLLILSIIILFSYSCEPEEMPQDEVTAVDNISATGDSKDEVKDRKGNS</sequence>
<evidence type="ECO:0000313" key="2">
    <source>
        <dbReference type="EMBL" id="MDR5591098.1"/>
    </source>
</evidence>
<dbReference type="RefSeq" id="WP_309561967.1">
    <property type="nucleotide sequence ID" value="NZ_JAVJIU010000004.1"/>
</dbReference>
<organism evidence="2 3">
    <name type="scientific">Christiangramia sediminicola</name>
    <dbReference type="NCBI Taxonomy" id="3073267"/>
    <lineage>
        <taxon>Bacteria</taxon>
        <taxon>Pseudomonadati</taxon>
        <taxon>Bacteroidota</taxon>
        <taxon>Flavobacteriia</taxon>
        <taxon>Flavobacteriales</taxon>
        <taxon>Flavobacteriaceae</taxon>
        <taxon>Christiangramia</taxon>
    </lineage>
</organism>
<keyword evidence="3" id="KW-1185">Reference proteome</keyword>
<accession>A0ABU1ESG4</accession>
<dbReference type="Proteomes" id="UP001257234">
    <property type="component" value="Unassembled WGS sequence"/>
</dbReference>
<dbReference type="PROSITE" id="PS51257">
    <property type="entry name" value="PROKAR_LIPOPROTEIN"/>
    <property type="match status" value="1"/>
</dbReference>
<dbReference type="EMBL" id="JAVJIU010000004">
    <property type="protein sequence ID" value="MDR5591098.1"/>
    <property type="molecule type" value="Genomic_DNA"/>
</dbReference>
<feature type="region of interest" description="Disordered" evidence="1">
    <location>
        <begin position="30"/>
        <end position="53"/>
    </location>
</feature>
<comment type="caution">
    <text evidence="2">The sequence shown here is derived from an EMBL/GenBank/DDBJ whole genome shotgun (WGS) entry which is preliminary data.</text>
</comment>
<reference evidence="3" key="1">
    <citation type="submission" date="2023-07" db="EMBL/GenBank/DDBJ databases">
        <title>Christiangramia sp. SM2212., a novel bacterium of the family Flavobacteriaceae isolated from the sea sediment.</title>
        <authorList>
            <person name="Wang J."/>
            <person name="Zhang X."/>
        </authorList>
    </citation>
    <scope>NUCLEOTIDE SEQUENCE [LARGE SCALE GENOMIC DNA]</scope>
    <source>
        <strain evidence="3">SM2212</strain>
    </source>
</reference>
<gene>
    <name evidence="2" type="ORF">RE431_10660</name>
</gene>
<evidence type="ECO:0000313" key="3">
    <source>
        <dbReference type="Proteomes" id="UP001257234"/>
    </source>
</evidence>
<protein>
    <submittedName>
        <fullName evidence="2">Uncharacterized protein</fullName>
    </submittedName>
</protein>
<feature type="compositionally biased region" description="Basic and acidic residues" evidence="1">
    <location>
        <begin position="41"/>
        <end position="53"/>
    </location>
</feature>
<evidence type="ECO:0000256" key="1">
    <source>
        <dbReference type="SAM" id="MobiDB-lite"/>
    </source>
</evidence>
<proteinExistence type="predicted"/>